<dbReference type="EMBL" id="CP073355">
    <property type="protein sequence ID" value="URA09961.1"/>
    <property type="molecule type" value="Genomic_DNA"/>
</dbReference>
<keyword evidence="1" id="KW-0808">Transferase</keyword>
<dbReference type="GO" id="GO:0000049">
    <property type="term" value="F:tRNA binding"/>
    <property type="evidence" value="ECO:0007669"/>
    <property type="project" value="InterPro"/>
</dbReference>
<gene>
    <name evidence="5" type="ORF">KDW03_10845</name>
</gene>
<dbReference type="RefSeq" id="WP_271435093.1">
    <property type="nucleotide sequence ID" value="NZ_CP073355.1"/>
</dbReference>
<dbReference type="NCBIfam" id="TIGR00269">
    <property type="entry name" value="TIGR00269 family protein"/>
    <property type="match status" value="1"/>
</dbReference>
<evidence type="ECO:0000256" key="3">
    <source>
        <dbReference type="PIRSR" id="PIRSR004976-51"/>
    </source>
</evidence>
<evidence type="ECO:0000256" key="2">
    <source>
        <dbReference type="PIRSR" id="PIRSR004976-50"/>
    </source>
</evidence>
<dbReference type="GO" id="GO:0046872">
    <property type="term" value="F:metal ion binding"/>
    <property type="evidence" value="ECO:0007669"/>
    <property type="project" value="UniProtKB-KW"/>
</dbReference>
<reference evidence="5" key="2">
    <citation type="submission" date="2022-06" db="EMBL/GenBank/DDBJ databases">
        <title>Thermospira aquatica gen. nov., sp. nov.</title>
        <authorList>
            <person name="Ben Ali Gam Z."/>
            <person name="Labat M."/>
        </authorList>
    </citation>
    <scope>NUCLEOTIDE SEQUENCE</scope>
    <source>
        <strain evidence="5">F1F22</strain>
    </source>
</reference>
<feature type="binding site" evidence="2">
    <location>
        <position position="9"/>
    </location>
    <ligand>
        <name>Zn(2+)</name>
        <dbReference type="ChEBI" id="CHEBI:29105"/>
        <label>1</label>
    </ligand>
</feature>
<feature type="binding site" evidence="2">
    <location>
        <position position="33"/>
    </location>
    <ligand>
        <name>Zn(2+)</name>
        <dbReference type="ChEBI" id="CHEBI:29105"/>
        <label>1</label>
    </ligand>
</feature>
<keyword evidence="6" id="KW-1185">Reference proteome</keyword>
<feature type="binding site" evidence="2">
    <location>
        <position position="284"/>
    </location>
    <ligand>
        <name>Zn(2+)</name>
        <dbReference type="ChEBI" id="CHEBI:29105"/>
        <label>2</label>
    </ligand>
</feature>
<accession>A0AAX3BE07</accession>
<keyword evidence="3" id="KW-0067">ATP-binding</keyword>
<keyword evidence="2" id="KW-0479">Metal-binding</keyword>
<evidence type="ECO:0000313" key="6">
    <source>
        <dbReference type="Proteomes" id="UP001056539"/>
    </source>
</evidence>
<keyword evidence="2" id="KW-0862">Zinc</keyword>
<dbReference type="Gene3D" id="3.40.50.620">
    <property type="entry name" value="HUPs"/>
    <property type="match status" value="1"/>
</dbReference>
<feature type="binding site" evidence="3">
    <location>
        <begin position="61"/>
        <end position="63"/>
    </location>
    <ligand>
        <name>ATP</name>
        <dbReference type="ChEBI" id="CHEBI:30616"/>
    </ligand>
</feature>
<dbReference type="PIRSF" id="PIRSF004976">
    <property type="entry name" value="ATPase_YdaO"/>
    <property type="match status" value="1"/>
</dbReference>
<evidence type="ECO:0000256" key="1">
    <source>
        <dbReference type="ARBA" id="ARBA00022679"/>
    </source>
</evidence>
<dbReference type="PANTHER" id="PTHR11807:SF27">
    <property type="entry name" value="TRNA-5-METHYLURIDINE(54) 2-SULFURTRANSFERASE"/>
    <property type="match status" value="1"/>
</dbReference>
<dbReference type="KEGG" id="taqu:KDW03_10845"/>
<feature type="binding site" evidence="3">
    <location>
        <position position="67"/>
    </location>
    <ligand>
        <name>ATP</name>
        <dbReference type="ChEBI" id="CHEBI:30616"/>
    </ligand>
</feature>
<dbReference type="InterPro" id="IPR035107">
    <property type="entry name" value="tRNA_thiolation_TtcA_Ctu1"/>
</dbReference>
<feature type="binding site" evidence="2">
    <location>
        <position position="287"/>
    </location>
    <ligand>
        <name>Zn(2+)</name>
        <dbReference type="ChEBI" id="CHEBI:29105"/>
        <label>2</label>
    </ligand>
</feature>
<dbReference type="GO" id="GO:0002143">
    <property type="term" value="P:tRNA wobble position uridine thiolation"/>
    <property type="evidence" value="ECO:0007669"/>
    <property type="project" value="TreeGrafter"/>
</dbReference>
<feature type="binding site" evidence="3">
    <location>
        <position position="163"/>
    </location>
    <ligand>
        <name>ATP</name>
        <dbReference type="ChEBI" id="CHEBI:30616"/>
    </ligand>
</feature>
<evidence type="ECO:0000259" key="4">
    <source>
        <dbReference type="Pfam" id="PF01171"/>
    </source>
</evidence>
<dbReference type="Pfam" id="PF01171">
    <property type="entry name" value="ATP_bind_3"/>
    <property type="match status" value="1"/>
</dbReference>
<feature type="binding site" evidence="3">
    <location>
        <position position="87"/>
    </location>
    <ligand>
        <name>ATP</name>
        <dbReference type="ChEBI" id="CHEBI:30616"/>
    </ligand>
</feature>
<feature type="binding site" evidence="2">
    <location>
        <position position="296"/>
    </location>
    <ligand>
        <name>Zn(2+)</name>
        <dbReference type="ChEBI" id="CHEBI:29105"/>
        <label>2</label>
    </ligand>
</feature>
<sequence length="308" mass="35189">MTPPKCTICKAKKTYFPVQVVLPSYNLKLCREHFLEWLEGRVAHTIKKYRMFTCEDKILVAVSGGKDSLGLWFLLHRLGYEADGLYIDLGIPEYSAESREHAQTLANRLGRTLHVVDMREELAPIGEMRNWTRKPPCSVCGTVKRYYMNRIAREKGYTVLATGHNLDDETAVLWNNTLHWNMEYLAKQYPVLAAQGPFLKKVKPLCLVSEKESALYTIFNRISYVKPECPYSTHASSLENKRFLQQLEEARPGTKITFYTGFLKNLSPLLHEPLKSTGVSLALCKVCGEPTTTEICFLCQLKQKMGKI</sequence>
<proteinExistence type="predicted"/>
<organism evidence="5 6">
    <name type="scientific">Thermospira aquatica</name>
    <dbReference type="NCBI Taxonomy" id="2828656"/>
    <lineage>
        <taxon>Bacteria</taxon>
        <taxon>Pseudomonadati</taxon>
        <taxon>Spirochaetota</taxon>
        <taxon>Spirochaetia</taxon>
        <taxon>Brevinematales</taxon>
        <taxon>Thermospiraceae</taxon>
        <taxon>Thermospira</taxon>
    </lineage>
</organism>
<feature type="binding site" evidence="2">
    <location>
        <position position="6"/>
    </location>
    <ligand>
        <name>Zn(2+)</name>
        <dbReference type="ChEBI" id="CHEBI:29105"/>
        <label>1</label>
    </ligand>
</feature>
<dbReference type="InterPro" id="IPR011063">
    <property type="entry name" value="TilS/TtcA_N"/>
</dbReference>
<feature type="binding site" evidence="2">
    <location>
        <position position="30"/>
    </location>
    <ligand>
        <name>Zn(2+)</name>
        <dbReference type="ChEBI" id="CHEBI:29105"/>
        <label>1</label>
    </ligand>
</feature>
<dbReference type="GO" id="GO:0005524">
    <property type="term" value="F:ATP binding"/>
    <property type="evidence" value="ECO:0007669"/>
    <property type="project" value="UniProtKB-KW"/>
</dbReference>
<name>A0AAX3BE07_9SPIR</name>
<feature type="binding site" evidence="3">
    <location>
        <position position="168"/>
    </location>
    <ligand>
        <name>ATP</name>
        <dbReference type="ChEBI" id="CHEBI:30616"/>
    </ligand>
</feature>
<feature type="domain" description="tRNA(Ile)-lysidine/2-thiocytidine synthase N-terminal" evidence="4">
    <location>
        <begin position="57"/>
        <end position="170"/>
    </location>
</feature>
<dbReference type="Proteomes" id="UP001056539">
    <property type="component" value="Chromosome"/>
</dbReference>
<dbReference type="GO" id="GO:0016740">
    <property type="term" value="F:transferase activity"/>
    <property type="evidence" value="ECO:0007669"/>
    <property type="project" value="UniProtKB-KW"/>
</dbReference>
<dbReference type="PANTHER" id="PTHR11807">
    <property type="entry name" value="ATPASES OF THE PP SUPERFAMILY-RELATED"/>
    <property type="match status" value="1"/>
</dbReference>
<keyword evidence="3" id="KW-0547">Nucleotide-binding</keyword>
<reference evidence="5" key="1">
    <citation type="submission" date="2021-04" db="EMBL/GenBank/DDBJ databases">
        <authorList>
            <person name="Postec A."/>
        </authorList>
    </citation>
    <scope>NUCLEOTIDE SEQUENCE</scope>
    <source>
        <strain evidence="5">F1F22</strain>
    </source>
</reference>
<protein>
    <submittedName>
        <fullName evidence="5">TIGR00269 family protein</fullName>
    </submittedName>
</protein>
<evidence type="ECO:0000313" key="5">
    <source>
        <dbReference type="EMBL" id="URA09961.1"/>
    </source>
</evidence>
<dbReference type="InterPro" id="IPR000541">
    <property type="entry name" value="Ncs6/Tuc1/Ctu1"/>
</dbReference>
<dbReference type="CDD" id="cd01993">
    <property type="entry name" value="TtuA-like"/>
    <property type="match status" value="1"/>
</dbReference>
<dbReference type="GO" id="GO:0002144">
    <property type="term" value="C:cytosolic tRNA wobble base thiouridylase complex"/>
    <property type="evidence" value="ECO:0007669"/>
    <property type="project" value="TreeGrafter"/>
</dbReference>
<feature type="binding site" evidence="2">
    <location>
        <position position="299"/>
    </location>
    <ligand>
        <name>Zn(2+)</name>
        <dbReference type="ChEBI" id="CHEBI:29105"/>
        <label>2</label>
    </ligand>
</feature>
<dbReference type="SUPFAM" id="SSF52402">
    <property type="entry name" value="Adenine nucleotide alpha hydrolases-like"/>
    <property type="match status" value="1"/>
</dbReference>
<dbReference type="InterPro" id="IPR014729">
    <property type="entry name" value="Rossmann-like_a/b/a_fold"/>
</dbReference>
<dbReference type="AlphaFoldDB" id="A0AAX3BE07"/>